<protein>
    <submittedName>
        <fullName evidence="1">Uncharacterized protein</fullName>
    </submittedName>
</protein>
<proteinExistence type="predicted"/>
<sequence length="125" mass="12968">AWVKASTAANKLTVTVAADIAAWVLNDIISTTKTLVPSTSVELDISPLIPDGATAVFLTAQANDNGVISSGDGVRFSKEGAASTWNNIAVQVSNFTIYGSHVCLLQANRHLNARDIASGVDVTAL</sequence>
<comment type="caution">
    <text evidence="1">The sequence shown here is derived from an EMBL/GenBank/DDBJ whole genome shotgun (WGS) entry which is preliminary data.</text>
</comment>
<evidence type="ECO:0000313" key="1">
    <source>
        <dbReference type="EMBL" id="GAI20752.1"/>
    </source>
</evidence>
<accession>X1LN00</accession>
<dbReference type="EMBL" id="BARV01015895">
    <property type="protein sequence ID" value="GAI20752.1"/>
    <property type="molecule type" value="Genomic_DNA"/>
</dbReference>
<reference evidence="1" key="1">
    <citation type="journal article" date="2014" name="Front. Microbiol.">
        <title>High frequency of phylogenetically diverse reductive dehalogenase-homologous genes in deep subseafloor sedimentary metagenomes.</title>
        <authorList>
            <person name="Kawai M."/>
            <person name="Futagami T."/>
            <person name="Toyoda A."/>
            <person name="Takaki Y."/>
            <person name="Nishi S."/>
            <person name="Hori S."/>
            <person name="Arai W."/>
            <person name="Tsubouchi T."/>
            <person name="Morono Y."/>
            <person name="Uchiyama I."/>
            <person name="Ito T."/>
            <person name="Fujiyama A."/>
            <person name="Inagaki F."/>
            <person name="Takami H."/>
        </authorList>
    </citation>
    <scope>NUCLEOTIDE SEQUENCE</scope>
    <source>
        <strain evidence="1">Expedition CK06-06</strain>
    </source>
</reference>
<name>X1LN00_9ZZZZ</name>
<organism evidence="1">
    <name type="scientific">marine sediment metagenome</name>
    <dbReference type="NCBI Taxonomy" id="412755"/>
    <lineage>
        <taxon>unclassified sequences</taxon>
        <taxon>metagenomes</taxon>
        <taxon>ecological metagenomes</taxon>
    </lineage>
</organism>
<feature type="non-terminal residue" evidence="1">
    <location>
        <position position="1"/>
    </location>
</feature>
<dbReference type="AlphaFoldDB" id="X1LN00"/>
<gene>
    <name evidence="1" type="ORF">S06H3_27406</name>
</gene>